<reference evidence="2 3" key="1">
    <citation type="journal article" date="2018" name="Syst. Appl. Microbiol.">
        <title>Abditibacterium utsteinense sp. nov., the first cultivated member of candidate phylum FBP, isolated from ice-free Antarctic soil samples.</title>
        <authorList>
            <person name="Tahon G."/>
            <person name="Tytgat B."/>
            <person name="Lebbe L."/>
            <person name="Carlier A."/>
            <person name="Willems A."/>
        </authorList>
    </citation>
    <scope>NUCLEOTIDE SEQUENCE [LARGE SCALE GENOMIC DNA]</scope>
    <source>
        <strain evidence="2 3">LMG 29911</strain>
    </source>
</reference>
<evidence type="ECO:0000313" key="2">
    <source>
        <dbReference type="EMBL" id="PQV64796.1"/>
    </source>
</evidence>
<feature type="transmembrane region" description="Helical" evidence="1">
    <location>
        <begin position="206"/>
        <end position="225"/>
    </location>
</feature>
<proteinExistence type="predicted"/>
<evidence type="ECO:0000313" key="3">
    <source>
        <dbReference type="Proteomes" id="UP000237684"/>
    </source>
</evidence>
<gene>
    <name evidence="2" type="ORF">B1R32_10363</name>
</gene>
<protein>
    <recommendedName>
        <fullName evidence="4">DUF998 domain-containing protein</fullName>
    </recommendedName>
</protein>
<dbReference type="EMBL" id="NIGF01000003">
    <property type="protein sequence ID" value="PQV64796.1"/>
    <property type="molecule type" value="Genomic_DNA"/>
</dbReference>
<keyword evidence="1" id="KW-0812">Transmembrane</keyword>
<organism evidence="2 3">
    <name type="scientific">Abditibacterium utsteinense</name>
    <dbReference type="NCBI Taxonomy" id="1960156"/>
    <lineage>
        <taxon>Bacteria</taxon>
        <taxon>Pseudomonadati</taxon>
        <taxon>Abditibacteriota</taxon>
        <taxon>Abditibacteriia</taxon>
        <taxon>Abditibacteriales</taxon>
        <taxon>Abditibacteriaceae</taxon>
        <taxon>Abditibacterium</taxon>
    </lineage>
</organism>
<name>A0A2S8SVH2_9BACT</name>
<dbReference type="AlphaFoldDB" id="A0A2S8SVH2"/>
<evidence type="ECO:0000256" key="1">
    <source>
        <dbReference type="SAM" id="Phobius"/>
    </source>
</evidence>
<dbReference type="InParanoid" id="A0A2S8SVH2"/>
<dbReference type="Proteomes" id="UP000237684">
    <property type="component" value="Unassembled WGS sequence"/>
</dbReference>
<feature type="transmembrane region" description="Helical" evidence="1">
    <location>
        <begin position="168"/>
        <end position="186"/>
    </location>
</feature>
<feature type="transmembrane region" description="Helical" evidence="1">
    <location>
        <begin position="136"/>
        <end position="156"/>
    </location>
</feature>
<keyword evidence="3" id="KW-1185">Reference proteome</keyword>
<keyword evidence="1" id="KW-0472">Membrane</keyword>
<feature type="transmembrane region" description="Helical" evidence="1">
    <location>
        <begin position="103"/>
        <end position="124"/>
    </location>
</feature>
<comment type="caution">
    <text evidence="2">The sequence shown here is derived from an EMBL/GenBank/DDBJ whole genome shotgun (WGS) entry which is preliminary data.</text>
</comment>
<evidence type="ECO:0008006" key="4">
    <source>
        <dbReference type="Google" id="ProtNLM"/>
    </source>
</evidence>
<feature type="transmembrane region" description="Helical" evidence="1">
    <location>
        <begin position="12"/>
        <end position="32"/>
    </location>
</feature>
<keyword evidence="1" id="KW-1133">Transmembrane helix</keyword>
<sequence>MLKRFTRATIFEFALFSSLAFVFLTALSMAFYQGGTQANHHSRGYSFLINFFSDLGRTRAYSGAPNLISAPLFAFALSLAGLGLAAFFVAFAGIFWTNLIARTAATFGAALGIFAGASFIGVALTPADINSPLHGFLVFSAFRAFLFAVVPFSILIWSQNRYPKSGAFVFLAFALFLAAYLCLISFGPSPRSPGGLMIQVTGQKLIVYASVVCVGLQSILARHFLRGEFSKP</sequence>
<accession>A0A2S8SVH2</accession>
<feature type="transmembrane region" description="Helical" evidence="1">
    <location>
        <begin position="72"/>
        <end position="96"/>
    </location>
</feature>